<dbReference type="EMBL" id="QRAP01000001">
    <property type="protein sequence ID" value="RDK97067.1"/>
    <property type="molecule type" value="Genomic_DNA"/>
</dbReference>
<protein>
    <recommendedName>
        <fullName evidence="6">Copper resistance protein D</fullName>
    </recommendedName>
</protein>
<dbReference type="Proteomes" id="UP000254848">
    <property type="component" value="Unassembled WGS sequence"/>
</dbReference>
<dbReference type="InterPro" id="IPR032694">
    <property type="entry name" value="CopC/D"/>
</dbReference>
<keyword evidence="9" id="KW-1185">Reference proteome</keyword>
<keyword evidence="4 6" id="KW-1133">Transmembrane helix</keyword>
<keyword evidence="2 6" id="KW-1003">Cell membrane</keyword>
<keyword evidence="6" id="KW-0186">Copper</keyword>
<dbReference type="OrthoDB" id="7032707at2"/>
<organism evidence="8 9">
    <name type="scientific">Enterobacillus tribolii</name>
    <dbReference type="NCBI Taxonomy" id="1487935"/>
    <lineage>
        <taxon>Bacteria</taxon>
        <taxon>Pseudomonadati</taxon>
        <taxon>Pseudomonadota</taxon>
        <taxon>Gammaproteobacteria</taxon>
        <taxon>Enterobacterales</taxon>
        <taxon>Hafniaceae</taxon>
        <taxon>Enterobacillus</taxon>
    </lineage>
</organism>
<feature type="transmembrane region" description="Helical" evidence="6">
    <location>
        <begin position="229"/>
        <end position="249"/>
    </location>
</feature>
<evidence type="ECO:0000313" key="8">
    <source>
        <dbReference type="EMBL" id="RDK97067.1"/>
    </source>
</evidence>
<keyword evidence="3 6" id="KW-0812">Transmembrane</keyword>
<evidence type="ECO:0000259" key="7">
    <source>
        <dbReference type="Pfam" id="PF05425"/>
    </source>
</evidence>
<feature type="transmembrane region" description="Helical" evidence="6">
    <location>
        <begin position="81"/>
        <end position="107"/>
    </location>
</feature>
<feature type="transmembrane region" description="Helical" evidence="6">
    <location>
        <begin position="153"/>
        <end position="172"/>
    </location>
</feature>
<dbReference type="NCBIfam" id="NF033808">
    <property type="entry name" value="copper_CopD"/>
    <property type="match status" value="1"/>
</dbReference>
<comment type="function">
    <text evidence="6">Involved in copper resistance.</text>
</comment>
<evidence type="ECO:0000256" key="3">
    <source>
        <dbReference type="ARBA" id="ARBA00022692"/>
    </source>
</evidence>
<comment type="subcellular location">
    <subcellularLocation>
        <location evidence="6">Cell inner membrane</location>
        <topology evidence="6">Multi-pass membrane protein</topology>
    </subcellularLocation>
    <subcellularLocation>
        <location evidence="1">Cell membrane</location>
        <topology evidence="1">Multi-pass membrane protein</topology>
    </subcellularLocation>
</comment>
<dbReference type="PANTHER" id="PTHR34820:SF4">
    <property type="entry name" value="INNER MEMBRANE PROTEIN YEBZ"/>
    <property type="match status" value="1"/>
</dbReference>
<dbReference type="GO" id="GO:0005886">
    <property type="term" value="C:plasma membrane"/>
    <property type="evidence" value="ECO:0007669"/>
    <property type="project" value="UniProtKB-SubCell"/>
</dbReference>
<dbReference type="RefSeq" id="WP_115456825.1">
    <property type="nucleotide sequence ID" value="NZ_QRAP01000001.1"/>
</dbReference>
<keyword evidence="5 6" id="KW-0472">Membrane</keyword>
<comment type="similarity">
    <text evidence="6">Belongs to the CopD family.</text>
</comment>
<dbReference type="GO" id="GO:0046688">
    <property type="term" value="P:response to copper ion"/>
    <property type="evidence" value="ECO:0007669"/>
    <property type="project" value="UniProtKB-UniRule"/>
</dbReference>
<dbReference type="Pfam" id="PF05425">
    <property type="entry name" value="CopD"/>
    <property type="match status" value="1"/>
</dbReference>
<feature type="transmembrane region" description="Helical" evidence="6">
    <location>
        <begin position="184"/>
        <end position="209"/>
    </location>
</feature>
<evidence type="ECO:0000313" key="9">
    <source>
        <dbReference type="Proteomes" id="UP000254848"/>
    </source>
</evidence>
<dbReference type="PANTHER" id="PTHR34820">
    <property type="entry name" value="INNER MEMBRANE PROTEIN YEBZ"/>
    <property type="match status" value="1"/>
</dbReference>
<dbReference type="AlphaFoldDB" id="A0A370R3R0"/>
<comment type="caution">
    <text evidence="8">The sequence shown here is derived from an EMBL/GenBank/DDBJ whole genome shotgun (WGS) entry which is preliminary data.</text>
</comment>
<feature type="domain" description="Copper resistance protein D" evidence="7">
    <location>
        <begin position="188"/>
        <end position="286"/>
    </location>
</feature>
<name>A0A370R3R0_9GAMM</name>
<evidence type="ECO:0000256" key="5">
    <source>
        <dbReference type="ARBA" id="ARBA00023136"/>
    </source>
</evidence>
<dbReference type="GO" id="GO:0006825">
    <property type="term" value="P:copper ion transport"/>
    <property type="evidence" value="ECO:0007669"/>
    <property type="project" value="InterPro"/>
</dbReference>
<feature type="transmembrane region" description="Helical" evidence="6">
    <location>
        <begin position="12"/>
        <end position="35"/>
    </location>
</feature>
<evidence type="ECO:0000256" key="4">
    <source>
        <dbReference type="ARBA" id="ARBA00022989"/>
    </source>
</evidence>
<evidence type="ECO:0000256" key="2">
    <source>
        <dbReference type="ARBA" id="ARBA00022475"/>
    </source>
</evidence>
<feature type="transmembrane region" description="Helical" evidence="6">
    <location>
        <begin position="270"/>
        <end position="291"/>
    </location>
</feature>
<sequence>MSIAIGYVLCRWLHFAALMQVFGVSCFIGFLTPSVYRARMRDAMHGILTWSAVITLLTAVMMVVLQAGMMGDGWRDSIRPAVWQAVMQTSFGQVWRYQLCFSALLLFCLPERKGRERAAFFLASALLISLAWTGHAAATPGISGTLHRLNNSLHLLCAGYWAGGLYPFWRTVRYLRNPAGDSAAAVTALIHFSFWGHLAVAGVVLSGILNGGLLSVWEVPVWRSGYLTGLWLKMFLVCGLIAIAVYNRYWLIPRMRKAREAALRLLARNCALQVMLMLSALFTVSFFATLAPH</sequence>
<feature type="transmembrane region" description="Helical" evidence="6">
    <location>
        <begin position="119"/>
        <end position="138"/>
    </location>
</feature>
<gene>
    <name evidence="8" type="ORF">C8D90_101511</name>
</gene>
<proteinExistence type="inferred from homology"/>
<evidence type="ECO:0000256" key="1">
    <source>
        <dbReference type="ARBA" id="ARBA00004651"/>
    </source>
</evidence>
<reference evidence="8 9" key="1">
    <citation type="submission" date="2018-07" db="EMBL/GenBank/DDBJ databases">
        <title>Genomic Encyclopedia of Type Strains, Phase IV (KMG-IV): sequencing the most valuable type-strain genomes for metagenomic binning, comparative biology and taxonomic classification.</title>
        <authorList>
            <person name="Goeker M."/>
        </authorList>
    </citation>
    <scope>NUCLEOTIDE SEQUENCE [LARGE SCALE GENOMIC DNA]</scope>
    <source>
        <strain evidence="8 9">DSM 103736</strain>
    </source>
</reference>
<evidence type="ECO:0000256" key="6">
    <source>
        <dbReference type="RuleBase" id="RU369037"/>
    </source>
</evidence>
<accession>A0A370R3R0</accession>
<feature type="transmembrane region" description="Helical" evidence="6">
    <location>
        <begin position="47"/>
        <end position="69"/>
    </location>
</feature>
<keyword evidence="6" id="KW-0997">Cell inner membrane</keyword>
<dbReference type="InterPro" id="IPR047689">
    <property type="entry name" value="CopD"/>
</dbReference>
<dbReference type="InterPro" id="IPR008457">
    <property type="entry name" value="Cu-R_CopD_dom"/>
</dbReference>